<sequence>MNRICFTLRIRPESVAEYRNRHAAVWPEMRSSLSAAGWHNYSIFVGDDGTVVGYLETEDFELARQRMQGSEVNERWQREMAPFFLGLDEGAGTADAAMIPLPEAFHLA</sequence>
<keyword evidence="2" id="KW-1185">Reference proteome</keyword>
<evidence type="ECO:0000313" key="1">
    <source>
        <dbReference type="EMBL" id="UQX87437.1"/>
    </source>
</evidence>
<organism evidence="1 2">
    <name type="scientific">Jatrophihabitans telluris</name>
    <dbReference type="NCBI Taxonomy" id="2038343"/>
    <lineage>
        <taxon>Bacteria</taxon>
        <taxon>Bacillati</taxon>
        <taxon>Actinomycetota</taxon>
        <taxon>Actinomycetes</taxon>
        <taxon>Jatrophihabitantales</taxon>
        <taxon>Jatrophihabitantaceae</taxon>
        <taxon>Jatrophihabitans</taxon>
    </lineage>
</organism>
<protein>
    <submittedName>
        <fullName evidence="1">L-rhamnose mutarotase</fullName>
    </submittedName>
</protein>
<dbReference type="SUPFAM" id="SSF54909">
    <property type="entry name" value="Dimeric alpha+beta barrel"/>
    <property type="match status" value="1"/>
</dbReference>
<dbReference type="EMBL" id="CP097332">
    <property type="protein sequence ID" value="UQX87437.1"/>
    <property type="molecule type" value="Genomic_DNA"/>
</dbReference>
<dbReference type="InterPro" id="IPR011008">
    <property type="entry name" value="Dimeric_a/b-barrel"/>
</dbReference>
<dbReference type="PANTHER" id="PTHR34389:SF2">
    <property type="entry name" value="L-RHAMNOSE MUTAROTASE"/>
    <property type="match status" value="1"/>
</dbReference>
<dbReference type="Gene3D" id="3.30.70.100">
    <property type="match status" value="1"/>
</dbReference>
<dbReference type="InterPro" id="IPR008000">
    <property type="entry name" value="Rham/fucose_mutarotase"/>
</dbReference>
<accession>A0ABY4QVZ6</accession>
<dbReference type="RefSeq" id="WP_249769962.1">
    <property type="nucleotide sequence ID" value="NZ_CP097332.1"/>
</dbReference>
<gene>
    <name evidence="1" type="ORF">M6D93_14145</name>
</gene>
<name>A0ABY4QVZ6_9ACTN</name>
<reference evidence="1" key="2">
    <citation type="submission" date="2022-05" db="EMBL/GenBank/DDBJ databases">
        <authorList>
            <person name="Kim J.-S."/>
            <person name="Lee K."/>
            <person name="Suh M."/>
            <person name="Eom M."/>
            <person name="Kim J.-S."/>
            <person name="Kim D.-S."/>
            <person name="Ko S.-H."/>
            <person name="Shin Y."/>
            <person name="Lee J.-S."/>
        </authorList>
    </citation>
    <scope>NUCLEOTIDE SEQUENCE</scope>
    <source>
        <strain evidence="1">N237</strain>
    </source>
</reference>
<reference evidence="1" key="1">
    <citation type="journal article" date="2018" name="Int. J. Syst. Evol. Microbiol.">
        <title>Jatrophihabitans telluris sp. nov., isolated from sediment soil of lava forest wetlands and the emended description of the genus Jatrophihabitans.</title>
        <authorList>
            <person name="Lee K.C."/>
            <person name="Suh M.K."/>
            <person name="Eom M.K."/>
            <person name="Kim K.K."/>
            <person name="Kim J.S."/>
            <person name="Kim D.S."/>
            <person name="Ko S.H."/>
            <person name="Shin Y.K."/>
            <person name="Lee J.S."/>
        </authorList>
    </citation>
    <scope>NUCLEOTIDE SEQUENCE</scope>
    <source>
        <strain evidence="1">N237</strain>
    </source>
</reference>
<proteinExistence type="predicted"/>
<dbReference type="PANTHER" id="PTHR34389">
    <property type="entry name" value="L-RHAMNOSE MUTAROTASE"/>
    <property type="match status" value="1"/>
</dbReference>
<dbReference type="Proteomes" id="UP001056336">
    <property type="component" value="Chromosome"/>
</dbReference>
<dbReference type="Pfam" id="PF05336">
    <property type="entry name" value="rhaM"/>
    <property type="match status" value="1"/>
</dbReference>
<evidence type="ECO:0000313" key="2">
    <source>
        <dbReference type="Proteomes" id="UP001056336"/>
    </source>
</evidence>